<dbReference type="PANTHER" id="PTHR30347">
    <property type="entry name" value="POTASSIUM CHANNEL RELATED"/>
    <property type="match status" value="1"/>
</dbReference>
<dbReference type="InterPro" id="IPR011066">
    <property type="entry name" value="MscS_channel_C_sf"/>
</dbReference>
<organism evidence="15 16">
    <name type="scientific">Denitrificimonas halotolerans</name>
    <dbReference type="NCBI Taxonomy" id="3098930"/>
    <lineage>
        <taxon>Bacteria</taxon>
        <taxon>Pseudomonadati</taxon>
        <taxon>Pseudomonadota</taxon>
        <taxon>Gammaproteobacteria</taxon>
        <taxon>Pseudomonadales</taxon>
        <taxon>Pseudomonadaceae</taxon>
        <taxon>Denitrificimonas</taxon>
    </lineage>
</organism>
<dbReference type="SUPFAM" id="SSF82689">
    <property type="entry name" value="Mechanosensitive channel protein MscS (YggB), C-terminal domain"/>
    <property type="match status" value="1"/>
</dbReference>
<dbReference type="InterPro" id="IPR011014">
    <property type="entry name" value="MscS_channel_TM-2"/>
</dbReference>
<name>A0ABU5GSG5_9GAMM</name>
<sequence length="1096" mass="123227">MKYRFMLLLLMCLSGLVMSVSAPALELTPTSMRKALVDLPNRKLPEAEQQAAQQTLEKTLAWLETAERNQDALEQLENQLESAPQQISQAGNALKALLASEVDDPSQRLANASVKELETLLAERNQKLRELQKDLNDANALIVTAQTRPERAQAEISSNQTRIQDINNQLKSGKDGSKPLNTDKNDALRAEVLALESKNDLRRAELAGNSVLQELGSSRRDLLLVQVERQEQGILALQSLLNKKRQADSEQTVAELSLEVSKAGTDSLLLRESSLNLKLSDYLLSVTERRNQLTQRNLLVRQQLDSVQQTDQALEEQISVLQGSLLLAKILYQQKQSLPVVSFDRSLADQIADTRLYQFELRQLRETVSRPEEYVQNALRDTEPNDEQLVLRNSLLDLVRSRAELLDRLNRELNAYLSESITLQLNQKQLQSMTDALRTTLDEQMFWIPSNKPLDWEWLKAAPERLAYQVSSIAWIQEAQQAWQVVAKRIGWLLPVLLSMLLLAWKRPKIIQGLRDLHADIGHYRNDNQLHTPRAIILNLLLATPVSLILASSGLILTIDGNGHVREVGYALLAMAQVWLVFYCGYRILAPNGVAIMHFRWPREQVAFLQPKIRALGFTALLLSAVVTIAQGQPAALSEDVIGFVLLMFCLLMLTWLLLRLVMHRYSTDNTSVLRRFIGLVIALLPLLFVVALVSGYYYTALKLSARLLDTLSLMLIWVLLEAMLVRGLALAARRLAWQRSQDAKLSQSKDGVDGEVATDDMLLDISQINEQSLRLARLILMGLFFVCLYWVWSDLLSLFTYLDNITLYENVSSAGVALPISLRDVLDAGVIILLTIMLTRNMPGLLEVLFLSRLKLAQGTAYATTTLLSYTISATGFVATLSVLGVSWDKLQWLVAALSVGLGFGLQEIFANFVSGLIILFERPVRIGDVVTIGNLSGTVSRIRIRATTITDFDRKEIIVPNKVFVTDQLINWSLSDTITRVVIKIGVAYETDMDLARQLMMQAMVENTRVLREPEPAVLFLQISASTFDHELRFHVGELSDRNPVIDEVLTRIVLSFREHNVDMAFDQLDVTIKNSAGQEQRIIQSAENPINKK</sequence>
<dbReference type="Gene3D" id="3.30.70.100">
    <property type="match status" value="1"/>
</dbReference>
<feature type="transmembrane region" description="Helical" evidence="8">
    <location>
        <begin position="674"/>
        <end position="699"/>
    </location>
</feature>
<feature type="transmembrane region" description="Helical" evidence="8">
    <location>
        <begin position="568"/>
        <end position="590"/>
    </location>
</feature>
<keyword evidence="7" id="KW-0175">Coiled coil</keyword>
<feature type="transmembrane region" description="Helical" evidence="8">
    <location>
        <begin position="829"/>
        <end position="851"/>
    </location>
</feature>
<dbReference type="InterPro" id="IPR025692">
    <property type="entry name" value="MscS_IM_dom1"/>
</dbReference>
<evidence type="ECO:0000259" key="12">
    <source>
        <dbReference type="Pfam" id="PF12795"/>
    </source>
</evidence>
<comment type="similarity">
    <text evidence="2">Belongs to the MscS (TC 1.A.23) family.</text>
</comment>
<proteinExistence type="inferred from homology"/>
<comment type="caution">
    <text evidence="15">The sequence shown here is derived from an EMBL/GenBank/DDBJ whole genome shotgun (WGS) entry which is preliminary data.</text>
</comment>
<feature type="transmembrane region" description="Helical" evidence="8">
    <location>
        <begin position="776"/>
        <end position="793"/>
    </location>
</feature>
<accession>A0ABU5GSG5</accession>
<feature type="signal peptide" evidence="9">
    <location>
        <begin position="1"/>
        <end position="24"/>
    </location>
</feature>
<feature type="domain" description="Mechanosensitive ion channel transmembrane helices 2/3" evidence="14">
    <location>
        <begin position="867"/>
        <end position="908"/>
    </location>
</feature>
<dbReference type="InterPro" id="IPR052702">
    <property type="entry name" value="MscS-like_channel"/>
</dbReference>
<keyword evidence="3" id="KW-1003">Cell membrane</keyword>
<dbReference type="InterPro" id="IPR049278">
    <property type="entry name" value="MS_channel_C"/>
</dbReference>
<dbReference type="SUPFAM" id="SSF82861">
    <property type="entry name" value="Mechanosensitive channel protein MscS (YggB), transmembrane region"/>
    <property type="match status" value="1"/>
</dbReference>
<keyword evidence="6 8" id="KW-0472">Membrane</keyword>
<dbReference type="Pfam" id="PF00924">
    <property type="entry name" value="MS_channel_2nd"/>
    <property type="match status" value="1"/>
</dbReference>
<dbReference type="InterPro" id="IPR006685">
    <property type="entry name" value="MscS_channel_2nd"/>
</dbReference>
<feature type="transmembrane region" description="Helical" evidence="8">
    <location>
        <begin position="863"/>
        <end position="889"/>
    </location>
</feature>
<gene>
    <name evidence="15" type="primary">mscK</name>
    <name evidence="15" type="ORF">TOI97_07710</name>
</gene>
<evidence type="ECO:0000313" key="15">
    <source>
        <dbReference type="EMBL" id="MDY7219452.1"/>
    </source>
</evidence>
<evidence type="ECO:0000256" key="6">
    <source>
        <dbReference type="ARBA" id="ARBA00023136"/>
    </source>
</evidence>
<feature type="transmembrane region" description="Helical" evidence="8">
    <location>
        <begin position="535"/>
        <end position="556"/>
    </location>
</feature>
<evidence type="ECO:0000256" key="2">
    <source>
        <dbReference type="ARBA" id="ARBA00008017"/>
    </source>
</evidence>
<dbReference type="EMBL" id="JAXIVU010000008">
    <property type="protein sequence ID" value="MDY7219452.1"/>
    <property type="molecule type" value="Genomic_DNA"/>
</dbReference>
<dbReference type="SUPFAM" id="SSF50182">
    <property type="entry name" value="Sm-like ribonucleoproteins"/>
    <property type="match status" value="1"/>
</dbReference>
<dbReference type="Pfam" id="PF21088">
    <property type="entry name" value="MS_channel_1st"/>
    <property type="match status" value="1"/>
</dbReference>
<evidence type="ECO:0000256" key="9">
    <source>
        <dbReference type="SAM" id="SignalP"/>
    </source>
</evidence>
<evidence type="ECO:0000259" key="14">
    <source>
        <dbReference type="Pfam" id="PF21088"/>
    </source>
</evidence>
<feature type="domain" description="Mechanosensitive ion channel MscS C-terminal" evidence="13">
    <location>
        <begin position="983"/>
        <end position="1066"/>
    </location>
</feature>
<evidence type="ECO:0000256" key="3">
    <source>
        <dbReference type="ARBA" id="ARBA00022475"/>
    </source>
</evidence>
<dbReference type="InterPro" id="IPR010920">
    <property type="entry name" value="LSM_dom_sf"/>
</dbReference>
<feature type="transmembrane region" description="Helical" evidence="8">
    <location>
        <begin position="895"/>
        <end position="922"/>
    </location>
</feature>
<feature type="chain" id="PRO_5046079817" evidence="9">
    <location>
        <begin position="25"/>
        <end position="1096"/>
    </location>
</feature>
<feature type="coiled-coil region" evidence="7">
    <location>
        <begin position="63"/>
        <end position="148"/>
    </location>
</feature>
<dbReference type="InterPro" id="IPR023408">
    <property type="entry name" value="MscS_beta-dom_sf"/>
</dbReference>
<feature type="transmembrane region" description="Helical" evidence="8">
    <location>
        <begin position="642"/>
        <end position="662"/>
    </location>
</feature>
<evidence type="ECO:0000256" key="8">
    <source>
        <dbReference type="SAM" id="Phobius"/>
    </source>
</evidence>
<evidence type="ECO:0000259" key="11">
    <source>
        <dbReference type="Pfam" id="PF12794"/>
    </source>
</evidence>
<dbReference type="Pfam" id="PF12795">
    <property type="entry name" value="MscS_porin"/>
    <property type="match status" value="1"/>
</dbReference>
<dbReference type="InterPro" id="IPR006686">
    <property type="entry name" value="MscS_channel_CS"/>
</dbReference>
<comment type="subcellular location">
    <subcellularLocation>
        <location evidence="1">Cell membrane</location>
        <topology evidence="1">Multi-pass membrane protein</topology>
    </subcellularLocation>
</comment>
<feature type="transmembrane region" description="Helical" evidence="8">
    <location>
        <begin position="489"/>
        <end position="505"/>
    </location>
</feature>
<evidence type="ECO:0000259" key="13">
    <source>
        <dbReference type="Pfam" id="PF21082"/>
    </source>
</evidence>
<dbReference type="PANTHER" id="PTHR30347:SF1">
    <property type="entry name" value="MECHANOSENSITIVE CHANNEL MSCK"/>
    <property type="match status" value="1"/>
</dbReference>
<evidence type="ECO:0000256" key="5">
    <source>
        <dbReference type="ARBA" id="ARBA00022989"/>
    </source>
</evidence>
<dbReference type="PROSITE" id="PS01246">
    <property type="entry name" value="UPF0003"/>
    <property type="match status" value="1"/>
</dbReference>
<dbReference type="Pfam" id="PF21082">
    <property type="entry name" value="MS_channel_3rd"/>
    <property type="match status" value="1"/>
</dbReference>
<dbReference type="RefSeq" id="WP_321553543.1">
    <property type="nucleotide sequence ID" value="NZ_JAXIVU010000008.1"/>
</dbReference>
<evidence type="ECO:0000259" key="10">
    <source>
        <dbReference type="Pfam" id="PF00924"/>
    </source>
</evidence>
<dbReference type="Gene3D" id="1.10.287.1260">
    <property type="match status" value="1"/>
</dbReference>
<dbReference type="InterPro" id="IPR049142">
    <property type="entry name" value="MS_channel_1st"/>
</dbReference>
<feature type="domain" description="Mechanosensitive ion channel inner membrane" evidence="11">
    <location>
        <begin position="492"/>
        <end position="809"/>
    </location>
</feature>
<protein>
    <submittedName>
        <fullName evidence="15">Mechanosensitive channel MscK</fullName>
    </submittedName>
</protein>
<keyword evidence="16" id="KW-1185">Reference proteome</keyword>
<keyword evidence="9" id="KW-0732">Signal</keyword>
<evidence type="ECO:0000256" key="7">
    <source>
        <dbReference type="SAM" id="Coils"/>
    </source>
</evidence>
<dbReference type="Pfam" id="PF12794">
    <property type="entry name" value="MscS_TM"/>
    <property type="match status" value="1"/>
</dbReference>
<dbReference type="InterPro" id="IPR024393">
    <property type="entry name" value="MscS_porin"/>
</dbReference>
<reference evidence="15 16" key="1">
    <citation type="submission" date="2023-12" db="EMBL/GenBank/DDBJ databases">
        <title>Denitrificimonas halotolerans sp. nov.,a novel species isolated from landfill leachate.</title>
        <authorList>
            <person name="Wang S."/>
        </authorList>
    </citation>
    <scope>NUCLEOTIDE SEQUENCE [LARGE SCALE GENOMIC DNA]</scope>
    <source>
        <strain evidence="15 16">JX-1</strain>
    </source>
</reference>
<evidence type="ECO:0000256" key="4">
    <source>
        <dbReference type="ARBA" id="ARBA00022692"/>
    </source>
</evidence>
<feature type="transmembrane region" description="Helical" evidence="8">
    <location>
        <begin position="711"/>
        <end position="732"/>
    </location>
</feature>
<feature type="transmembrane region" description="Helical" evidence="8">
    <location>
        <begin position="611"/>
        <end position="630"/>
    </location>
</feature>
<keyword evidence="4 8" id="KW-0812">Transmembrane</keyword>
<dbReference type="Proteomes" id="UP001294570">
    <property type="component" value="Unassembled WGS sequence"/>
</dbReference>
<dbReference type="Gene3D" id="2.30.30.60">
    <property type="match status" value="1"/>
</dbReference>
<evidence type="ECO:0000256" key="1">
    <source>
        <dbReference type="ARBA" id="ARBA00004651"/>
    </source>
</evidence>
<feature type="domain" description="Mechanosensitive ion channel MscS porin" evidence="12">
    <location>
        <begin position="38"/>
        <end position="270"/>
    </location>
</feature>
<dbReference type="NCBIfam" id="NF008438">
    <property type="entry name" value="PRK11281.1"/>
    <property type="match status" value="1"/>
</dbReference>
<keyword evidence="5 8" id="KW-1133">Transmembrane helix</keyword>
<feature type="domain" description="Mechanosensitive ion channel MscS" evidence="10">
    <location>
        <begin position="910"/>
        <end position="975"/>
    </location>
</feature>
<evidence type="ECO:0000313" key="16">
    <source>
        <dbReference type="Proteomes" id="UP001294570"/>
    </source>
</evidence>